<dbReference type="GO" id="GO:0005096">
    <property type="term" value="F:GTPase activator activity"/>
    <property type="evidence" value="ECO:0007669"/>
    <property type="project" value="InterPro"/>
</dbReference>
<dbReference type="PROSITE" id="PS50172">
    <property type="entry name" value="BRCT"/>
    <property type="match status" value="1"/>
</dbReference>
<keyword evidence="5" id="KW-1185">Reference proteome</keyword>
<dbReference type="InterPro" id="IPR026817">
    <property type="entry name" value="Ect2"/>
</dbReference>
<dbReference type="InterPro" id="IPR049395">
    <property type="entry name" value="ECT2_PH"/>
</dbReference>
<dbReference type="GO" id="GO:0007399">
    <property type="term" value="P:nervous system development"/>
    <property type="evidence" value="ECO:0007669"/>
    <property type="project" value="TreeGrafter"/>
</dbReference>
<dbReference type="CDD" id="cd01229">
    <property type="entry name" value="PH_Ect2"/>
    <property type="match status" value="1"/>
</dbReference>
<dbReference type="GO" id="GO:0000281">
    <property type="term" value="P:mitotic cytokinesis"/>
    <property type="evidence" value="ECO:0007669"/>
    <property type="project" value="TreeGrafter"/>
</dbReference>
<dbReference type="PANTHER" id="PTHR16777">
    <property type="entry name" value="PROTEIN ECT2"/>
    <property type="match status" value="1"/>
</dbReference>
<dbReference type="GO" id="GO:0005938">
    <property type="term" value="C:cell cortex"/>
    <property type="evidence" value="ECO:0007669"/>
    <property type="project" value="TreeGrafter"/>
</dbReference>
<dbReference type="SUPFAM" id="SSF50729">
    <property type="entry name" value="PH domain-like"/>
    <property type="match status" value="1"/>
</dbReference>
<dbReference type="InterPro" id="IPR035899">
    <property type="entry name" value="DBL_dom_sf"/>
</dbReference>
<dbReference type="GO" id="GO:0005634">
    <property type="term" value="C:nucleus"/>
    <property type="evidence" value="ECO:0007669"/>
    <property type="project" value="InterPro"/>
</dbReference>
<dbReference type="InterPro" id="IPR000219">
    <property type="entry name" value="DH_dom"/>
</dbReference>
<evidence type="ECO:0000259" key="2">
    <source>
        <dbReference type="PROSITE" id="PS50010"/>
    </source>
</evidence>
<feature type="domain" description="DH" evidence="2">
    <location>
        <begin position="725"/>
        <end position="914"/>
    </location>
</feature>
<protein>
    <submittedName>
        <fullName evidence="4">Protein ECT2</fullName>
    </submittedName>
</protein>
<dbReference type="GO" id="GO:2000431">
    <property type="term" value="P:regulation of cytokinesis, actomyosin contractile ring assembly"/>
    <property type="evidence" value="ECO:0007669"/>
    <property type="project" value="InterPro"/>
</dbReference>
<gene>
    <name evidence="4" type="primary">ECT2</name>
    <name evidence="4" type="ORF">Bhyg_05987</name>
</gene>
<dbReference type="Gene3D" id="1.20.900.10">
    <property type="entry name" value="Dbl homology (DH) domain"/>
    <property type="match status" value="1"/>
</dbReference>
<reference evidence="4" key="1">
    <citation type="submission" date="2022-07" db="EMBL/GenBank/DDBJ databases">
        <authorList>
            <person name="Trinca V."/>
            <person name="Uliana J.V.C."/>
            <person name="Torres T.T."/>
            <person name="Ward R.J."/>
            <person name="Monesi N."/>
        </authorList>
    </citation>
    <scope>NUCLEOTIDE SEQUENCE</scope>
    <source>
        <strain evidence="4">HSMRA1968</strain>
        <tissue evidence="4">Whole embryos</tissue>
    </source>
</reference>
<dbReference type="SMART" id="SM00325">
    <property type="entry name" value="RhoGEF"/>
    <property type="match status" value="1"/>
</dbReference>
<feature type="region of interest" description="Disordered" evidence="1">
    <location>
        <begin position="408"/>
        <end position="430"/>
    </location>
</feature>
<proteinExistence type="predicted"/>
<dbReference type="EMBL" id="WJQU01000002">
    <property type="protein sequence ID" value="KAJ6641054.1"/>
    <property type="molecule type" value="Genomic_DNA"/>
</dbReference>
<accession>A0A9Q0S1I7</accession>
<dbReference type="InterPro" id="IPR001357">
    <property type="entry name" value="BRCT_dom"/>
</dbReference>
<dbReference type="SMART" id="SM00292">
    <property type="entry name" value="BRCT"/>
    <property type="match status" value="1"/>
</dbReference>
<dbReference type="Gene3D" id="2.30.29.30">
    <property type="entry name" value="Pleckstrin-homology domain (PH domain)/Phosphotyrosine-binding domain (PTB)"/>
    <property type="match status" value="1"/>
</dbReference>
<name>A0A9Q0S1I7_9DIPT</name>
<dbReference type="SUPFAM" id="SSF52113">
    <property type="entry name" value="BRCT domain"/>
    <property type="match status" value="2"/>
</dbReference>
<comment type="caution">
    <text evidence="4">The sequence shown here is derived from an EMBL/GenBank/DDBJ whole genome shotgun (WGS) entry which is preliminary data.</text>
</comment>
<dbReference type="Pfam" id="PF21242">
    <property type="entry name" value="ECT2_PH"/>
    <property type="match status" value="1"/>
</dbReference>
<dbReference type="SUPFAM" id="SSF48065">
    <property type="entry name" value="DBL homology domain (DH-domain)"/>
    <property type="match status" value="1"/>
</dbReference>
<dbReference type="PROSITE" id="PS50010">
    <property type="entry name" value="DH_2"/>
    <property type="match status" value="1"/>
</dbReference>
<dbReference type="Proteomes" id="UP001151699">
    <property type="component" value="Chromosome B"/>
</dbReference>
<evidence type="ECO:0000313" key="4">
    <source>
        <dbReference type="EMBL" id="KAJ6641054.1"/>
    </source>
</evidence>
<dbReference type="InterPro" id="IPR011993">
    <property type="entry name" value="PH-like_dom_sf"/>
</dbReference>
<dbReference type="InterPro" id="IPR036420">
    <property type="entry name" value="BRCT_dom_sf"/>
</dbReference>
<dbReference type="AlphaFoldDB" id="A0A9Q0S1I7"/>
<organism evidence="4 5">
    <name type="scientific">Pseudolycoriella hygida</name>
    <dbReference type="NCBI Taxonomy" id="35572"/>
    <lineage>
        <taxon>Eukaryota</taxon>
        <taxon>Metazoa</taxon>
        <taxon>Ecdysozoa</taxon>
        <taxon>Arthropoda</taxon>
        <taxon>Hexapoda</taxon>
        <taxon>Insecta</taxon>
        <taxon>Pterygota</taxon>
        <taxon>Neoptera</taxon>
        <taxon>Endopterygota</taxon>
        <taxon>Diptera</taxon>
        <taxon>Nematocera</taxon>
        <taxon>Sciaroidea</taxon>
        <taxon>Sciaridae</taxon>
        <taxon>Pseudolycoriella</taxon>
    </lineage>
</organism>
<evidence type="ECO:0000259" key="3">
    <source>
        <dbReference type="PROSITE" id="PS50172"/>
    </source>
</evidence>
<evidence type="ECO:0000256" key="1">
    <source>
        <dbReference type="SAM" id="MobiDB-lite"/>
    </source>
</evidence>
<feature type="domain" description="BRCT" evidence="3">
    <location>
        <begin position="125"/>
        <end position="216"/>
    </location>
</feature>
<dbReference type="Pfam" id="PF12738">
    <property type="entry name" value="PTCB-BRCT"/>
    <property type="match status" value="1"/>
</dbReference>
<sequence length="1197" mass="135837">MNISGQNKAFADELYSFNRADVSSKKRICLIGAVANDPKTLTLAQSFGVPVESSDTGIEKLSDRDWITYFIMREFGGPIFEQLQKSIHERKLYSEEREVDFGRILSPIALQHATTDGLEHGNHPIYNYTMRGVVACFTGVREKERLLQLINQIHWMGGSVRDNVTNSKVTHLICDKIPRLTREDHERQKTNKYRCAITFRLTVIKPEWVREAWEQRDDENFLPTDENFTLPHKLKHFEGFKMCFLGFATEEHNHMIDMLHTYGGIHTTIDDPDCTHVIISNTATHFSENQLPISPTIPPHSPFQNIAEEAEDAEETEDQVKKENICANSKIETNVNVAYNSPPSDGIVLHLNETNEFIDPNELSPILKCKPDDAVSLLGDGLDNIEEENSNESDCRGVLKRKRESPDNISIDSMAPSFSSSRKSKLRRTGSITQTLKRRLSFVGNPITKLVSRRNSVDPNASLCSVTSVDSVCNDSIKTYVKEKPMRTLRSMMKGGTKDSTKTPKSTKIFSKLKSSFIERTPDKHVADVIDFKTPRIPTPSVIPFSRKSMESEQKTESVSIFTVTNKSTIATTPVRKACLQSTTNEPDNTICVASEPNVVVDVRAPLSKPEPKSSETVIVKSDWFWSTIKDGGYADEKDFLFENYLESICNTTKTDRRDSLPNRKRKFLHVTSAESTPRGLLKRRSSVSDVGLLSGSLLDYTASPNVKNEIKEVDISTEPKKRTMRYNHFMDLFVTESNYVDILNTITTLFYEPLKEMVDTKDALINISEIKSIFNNFSPIYDVHKEMLDKLRDLQEGWTEECLIGKIILDHREALIKAYPPYVNFFEQMKETLVQCDTQNPRFHAFLKIKQTKAECGRQSLQDLMIRPVQRLPSISLLISDILKHTPKSNPDCKELELALKAIKEVMTYINEDKRKTEGRLALFDIFNDIENCPPDLVSSHRRFVSKCEVTELSNNLSGRDDPLMLFLFTDYMEICKIKKHRFNSAKSPPYPTTGLNTARVSHQKSYKHIKLLPLSSIAVVYDIQDSPRAFALPHKDKMYSFSICDEIEKIIYLKSLCKQLAENACRADSDQFLRSYESHELGVDVSDVNVGTLKKAFNYARTRLKVTRAFSFHKTPMKMKRSATTSPLFGSTNSLTPATQLAQMKLASCTNINEVGENDEDEETHSNNVLVAPHSVLPTRKAKSSTLSIAALRRL</sequence>
<dbReference type="PANTHER" id="PTHR16777:SF2">
    <property type="entry name" value="PROTEIN ECT2"/>
    <property type="match status" value="1"/>
</dbReference>
<dbReference type="OrthoDB" id="9997817at2759"/>
<dbReference type="Gene3D" id="3.40.50.10190">
    <property type="entry name" value="BRCT domain"/>
    <property type="match status" value="3"/>
</dbReference>
<dbReference type="Pfam" id="PF00621">
    <property type="entry name" value="RhoGEF"/>
    <property type="match status" value="1"/>
</dbReference>
<dbReference type="CDD" id="cd00160">
    <property type="entry name" value="RhoGEF"/>
    <property type="match status" value="1"/>
</dbReference>
<evidence type="ECO:0000313" key="5">
    <source>
        <dbReference type="Proteomes" id="UP001151699"/>
    </source>
</evidence>
<dbReference type="GO" id="GO:0005085">
    <property type="term" value="F:guanyl-nucleotide exchange factor activity"/>
    <property type="evidence" value="ECO:0007669"/>
    <property type="project" value="InterPro"/>
</dbReference>